<evidence type="ECO:0000256" key="9">
    <source>
        <dbReference type="ARBA" id="ARBA00023212"/>
    </source>
</evidence>
<keyword evidence="8" id="KW-0969">Cilium</keyword>
<gene>
    <name evidence="12" type="ORF">KIPB_012152</name>
</gene>
<dbReference type="GO" id="GO:0031514">
    <property type="term" value="C:motile cilium"/>
    <property type="evidence" value="ECO:0007669"/>
    <property type="project" value="UniProtKB-SubCell"/>
</dbReference>
<dbReference type="GO" id="GO:0031267">
    <property type="term" value="F:small GTPase binding"/>
    <property type="evidence" value="ECO:0007669"/>
    <property type="project" value="InterPro"/>
</dbReference>
<keyword evidence="10" id="KW-0966">Cell projection</keyword>
<dbReference type="AlphaFoldDB" id="A0A9K3GMU0"/>
<evidence type="ECO:0000256" key="1">
    <source>
        <dbReference type="ARBA" id="ARBA00004230"/>
    </source>
</evidence>
<name>A0A9K3GMU0_9EUKA</name>
<accession>A0A9K3GMU0</accession>
<keyword evidence="7" id="KW-0175">Coiled coil</keyword>
<keyword evidence="5" id="KW-0493">Microtubule</keyword>
<dbReference type="OrthoDB" id="767661at2759"/>
<dbReference type="InterPro" id="IPR025593">
    <property type="entry name" value="GAS8_dom"/>
</dbReference>
<evidence type="ECO:0000256" key="2">
    <source>
        <dbReference type="ARBA" id="ARBA00004245"/>
    </source>
</evidence>
<organism evidence="12 13">
    <name type="scientific">Kipferlia bialata</name>
    <dbReference type="NCBI Taxonomy" id="797122"/>
    <lineage>
        <taxon>Eukaryota</taxon>
        <taxon>Metamonada</taxon>
        <taxon>Carpediemonas-like organisms</taxon>
        <taxon>Kipferlia</taxon>
    </lineage>
</organism>
<comment type="similarity">
    <text evidence="3">Belongs to the DRC4 family.</text>
</comment>
<evidence type="ECO:0000256" key="10">
    <source>
        <dbReference type="ARBA" id="ARBA00023273"/>
    </source>
</evidence>
<dbReference type="GO" id="GO:0005874">
    <property type="term" value="C:microtubule"/>
    <property type="evidence" value="ECO:0007669"/>
    <property type="project" value="UniProtKB-KW"/>
</dbReference>
<dbReference type="GO" id="GO:0005794">
    <property type="term" value="C:Golgi apparatus"/>
    <property type="evidence" value="ECO:0007669"/>
    <property type="project" value="TreeGrafter"/>
</dbReference>
<dbReference type="GO" id="GO:0008017">
    <property type="term" value="F:microtubule binding"/>
    <property type="evidence" value="ECO:0007669"/>
    <property type="project" value="InterPro"/>
</dbReference>
<comment type="caution">
    <text evidence="12">The sequence shown here is derived from an EMBL/GenBank/DDBJ whole genome shotgun (WGS) entry which is preliminary data.</text>
</comment>
<evidence type="ECO:0000256" key="6">
    <source>
        <dbReference type="ARBA" id="ARBA00022846"/>
    </source>
</evidence>
<keyword evidence="9" id="KW-0206">Cytoskeleton</keyword>
<evidence type="ECO:0000256" key="5">
    <source>
        <dbReference type="ARBA" id="ARBA00022701"/>
    </source>
</evidence>
<evidence type="ECO:0000313" key="12">
    <source>
        <dbReference type="EMBL" id="GIQ89639.1"/>
    </source>
</evidence>
<sequence>MIWLTLTLTPQAEGVQQERDELFQRFEVAVRDVEQRSVFREIVLEKKVQALSSELEGRDAQLGEVLSAANLDPSVLGSIQSRIDGILQGKNREMREVRFELARVAKLYNTLADTVTRKMGEYGVHDAELDGFQPIRVSNPHELAENV</sequence>
<evidence type="ECO:0000256" key="7">
    <source>
        <dbReference type="ARBA" id="ARBA00023054"/>
    </source>
</evidence>
<dbReference type="GO" id="GO:0048870">
    <property type="term" value="P:cell motility"/>
    <property type="evidence" value="ECO:0007669"/>
    <property type="project" value="InterPro"/>
</dbReference>
<dbReference type="PANTHER" id="PTHR31543">
    <property type="entry name" value="DYNEIN REGULATORY COMPLEX SUBUNIT 4"/>
    <property type="match status" value="1"/>
</dbReference>
<evidence type="ECO:0000256" key="3">
    <source>
        <dbReference type="ARBA" id="ARBA00009859"/>
    </source>
</evidence>
<evidence type="ECO:0000259" key="11">
    <source>
        <dbReference type="Pfam" id="PF13851"/>
    </source>
</evidence>
<keyword evidence="13" id="KW-1185">Reference proteome</keyword>
<dbReference type="InterPro" id="IPR039308">
    <property type="entry name" value="GAS8"/>
</dbReference>
<dbReference type="Proteomes" id="UP000265618">
    <property type="component" value="Unassembled WGS sequence"/>
</dbReference>
<comment type="subcellular location">
    <subcellularLocation>
        <location evidence="1">Cell projection</location>
        <location evidence="1">Cilium</location>
        <location evidence="1">Flagellum</location>
    </subcellularLocation>
    <subcellularLocation>
        <location evidence="2">Cytoplasm</location>
        <location evidence="2">Cytoskeleton</location>
    </subcellularLocation>
</comment>
<evidence type="ECO:0000256" key="4">
    <source>
        <dbReference type="ARBA" id="ARBA00022490"/>
    </source>
</evidence>
<evidence type="ECO:0000313" key="13">
    <source>
        <dbReference type="Proteomes" id="UP000265618"/>
    </source>
</evidence>
<reference evidence="12 13" key="1">
    <citation type="journal article" date="2018" name="PLoS ONE">
        <title>The draft genome of Kipferlia bialata reveals reductive genome evolution in fornicate parasites.</title>
        <authorList>
            <person name="Tanifuji G."/>
            <person name="Takabayashi S."/>
            <person name="Kume K."/>
            <person name="Takagi M."/>
            <person name="Nakayama T."/>
            <person name="Kamikawa R."/>
            <person name="Inagaki Y."/>
            <person name="Hashimoto T."/>
        </authorList>
    </citation>
    <scope>NUCLEOTIDE SEQUENCE [LARGE SCALE GENOMIC DNA]</scope>
    <source>
        <strain evidence="12">NY0173</strain>
    </source>
</reference>
<protein>
    <submittedName>
        <fullName evidence="12">Growth arrest-specific protein 8</fullName>
    </submittedName>
</protein>
<dbReference type="EMBL" id="BDIP01005257">
    <property type="protein sequence ID" value="GIQ89639.1"/>
    <property type="molecule type" value="Genomic_DNA"/>
</dbReference>
<proteinExistence type="inferred from homology"/>
<feature type="domain" description="Growth arrest-specific protein 8" evidence="11">
    <location>
        <begin position="10"/>
        <end position="95"/>
    </location>
</feature>
<dbReference type="PANTHER" id="PTHR31543:SF0">
    <property type="entry name" value="DYNEIN REGULATORY COMPLEX SUBUNIT 4"/>
    <property type="match status" value="1"/>
</dbReference>
<keyword evidence="6" id="KW-0282">Flagellum</keyword>
<keyword evidence="4" id="KW-0963">Cytoplasm</keyword>
<evidence type="ECO:0000256" key="8">
    <source>
        <dbReference type="ARBA" id="ARBA00023069"/>
    </source>
</evidence>
<dbReference type="Pfam" id="PF13851">
    <property type="entry name" value="GAS"/>
    <property type="match status" value="1"/>
</dbReference>